<keyword evidence="2" id="KW-0963">Cytoplasm</keyword>
<keyword evidence="2" id="KW-0239">DNA-directed DNA polymerase</keyword>
<dbReference type="PATRIC" id="fig|1230458.4.peg.617"/>
<dbReference type="InterPro" id="IPR043502">
    <property type="entry name" value="DNA/RNA_pol_sf"/>
</dbReference>
<feature type="site" description="Substrate discrimination" evidence="2">
    <location>
        <position position="65"/>
    </location>
</feature>
<sequence length="518" mass="56013">MATAGAATTEPDPIDEQPAADATFTTPRSYLYTNTRMPDGPQLPGVEAAETTDRIVLHVDADCFYASCERLREPALQESPVVVGMGYEPGETVGAVATASYEAREFGVESAQAISTALEHLPRRAALSPVGDDHDPELEREETGYYRPVDMDYYESVAADVRTILHDCAETVREVSIDEAYLDVTERTAWEVADGFARHIKDRIRREVGIDVSIGVAPTMSAAKIASDFDKPDGLTVVRPGEVREFLAPLDVELLHGVGPVTARELRAIGLETAADVAEADPDPLVDRFGERGRELYDRARGEDDRRVEPKGDPKSFSRESAFADPVSDPDPKYEQIETLAAAVADRAQREGALYRTVGVKAVLPPFDVNTRARSLPGPVDDPELVDRIARELFTEFDTEPVRKLGVRVANLEFATADQTSLDGWEGAVAATEREQPAVDDGDDGDDSDDGDDGGKADETPSPSPSKSARKTEPETVAETTDMHHETSAQDETHLSDSGDSSPGASVPVGQTLLSDFL</sequence>
<dbReference type="CDD" id="cd03586">
    <property type="entry name" value="PolY_Pol_IV_kappa"/>
    <property type="match status" value="1"/>
</dbReference>
<comment type="similarity">
    <text evidence="1 2">Belongs to the DNA polymerase type-Y family.</text>
</comment>
<dbReference type="InterPro" id="IPR001126">
    <property type="entry name" value="UmuC"/>
</dbReference>
<dbReference type="EC" id="2.7.7.7" evidence="2"/>
<feature type="binding site" evidence="2">
    <location>
        <position position="60"/>
    </location>
    <ligand>
        <name>Mg(2+)</name>
        <dbReference type="ChEBI" id="CHEBI:18420"/>
    </ligand>
</feature>
<keyword evidence="2" id="KW-0548">Nucleotidyltransferase</keyword>
<dbReference type="Gene3D" id="3.40.1170.60">
    <property type="match status" value="1"/>
</dbReference>
<dbReference type="InterPro" id="IPR017961">
    <property type="entry name" value="DNA_pol_Y-fam_little_finger"/>
</dbReference>
<keyword evidence="2" id="KW-0234">DNA repair</keyword>
<keyword evidence="2" id="KW-0479">Metal-binding</keyword>
<evidence type="ECO:0000313" key="5">
    <source>
        <dbReference type="EMBL" id="ELY95946.1"/>
    </source>
</evidence>
<dbReference type="PANTHER" id="PTHR11076:SF33">
    <property type="entry name" value="DNA POLYMERASE KAPPA"/>
    <property type="match status" value="1"/>
</dbReference>
<evidence type="ECO:0000259" key="4">
    <source>
        <dbReference type="PROSITE" id="PS50173"/>
    </source>
</evidence>
<comment type="subunit">
    <text evidence="2">Monomer.</text>
</comment>
<evidence type="ECO:0000256" key="1">
    <source>
        <dbReference type="ARBA" id="ARBA00010945"/>
    </source>
</evidence>
<dbReference type="AlphaFoldDB" id="M0AC32"/>
<dbReference type="GO" id="GO:0003684">
    <property type="term" value="F:damaged DNA binding"/>
    <property type="evidence" value="ECO:0007669"/>
    <property type="project" value="InterPro"/>
</dbReference>
<feature type="binding site" evidence="2">
    <location>
        <position position="178"/>
    </location>
    <ligand>
        <name>Mg(2+)</name>
        <dbReference type="ChEBI" id="CHEBI:18420"/>
    </ligand>
</feature>
<keyword evidence="2" id="KW-0238">DNA-binding</keyword>
<feature type="domain" description="UmuC" evidence="4">
    <location>
        <begin position="56"/>
        <end position="259"/>
    </location>
</feature>
<keyword evidence="2" id="KW-0515">Mutator protein</keyword>
<keyword evidence="2" id="KW-0808">Transferase</keyword>
<feature type="compositionally biased region" description="Acidic residues" evidence="3">
    <location>
        <begin position="438"/>
        <end position="452"/>
    </location>
</feature>
<dbReference type="PROSITE" id="PS50173">
    <property type="entry name" value="UMUC"/>
    <property type="match status" value="1"/>
</dbReference>
<dbReference type="SUPFAM" id="SSF100879">
    <property type="entry name" value="Lesion bypass DNA polymerase (Y-family), little finger domain"/>
    <property type="match status" value="1"/>
</dbReference>
<dbReference type="PANTHER" id="PTHR11076">
    <property type="entry name" value="DNA REPAIR POLYMERASE UMUC / TRANSFERASE FAMILY MEMBER"/>
    <property type="match status" value="1"/>
</dbReference>
<keyword evidence="6" id="KW-1185">Reference proteome</keyword>
<dbReference type="GO" id="GO:0042276">
    <property type="term" value="P:error-prone translesion synthesis"/>
    <property type="evidence" value="ECO:0007669"/>
    <property type="project" value="TreeGrafter"/>
</dbReference>
<feature type="compositionally biased region" description="Basic and acidic residues" evidence="3">
    <location>
        <begin position="296"/>
        <end position="318"/>
    </location>
</feature>
<dbReference type="SUPFAM" id="SSF56672">
    <property type="entry name" value="DNA/RNA polymerases"/>
    <property type="match status" value="1"/>
</dbReference>
<dbReference type="Gene3D" id="3.30.1490.100">
    <property type="entry name" value="DNA polymerase, Y-family, little finger domain"/>
    <property type="match status" value="1"/>
</dbReference>
<dbReference type="GO" id="GO:0006281">
    <property type="term" value="P:DNA repair"/>
    <property type="evidence" value="ECO:0007669"/>
    <property type="project" value="UniProtKB-UniRule"/>
</dbReference>
<accession>M0AC32</accession>
<organism evidence="5 6">
    <name type="scientific">Natrialba taiwanensis DSM 12281</name>
    <dbReference type="NCBI Taxonomy" id="1230458"/>
    <lineage>
        <taxon>Archaea</taxon>
        <taxon>Methanobacteriati</taxon>
        <taxon>Methanobacteriota</taxon>
        <taxon>Stenosarchaea group</taxon>
        <taxon>Halobacteria</taxon>
        <taxon>Halobacteriales</taxon>
        <taxon>Natrialbaceae</taxon>
        <taxon>Natrialba</taxon>
    </lineage>
</organism>
<dbReference type="InterPro" id="IPR024728">
    <property type="entry name" value="PolY_HhH_motif"/>
</dbReference>
<protein>
    <recommendedName>
        <fullName evidence="2">DNA polymerase IV</fullName>
        <shortName evidence="2">Pol IV</shortName>
        <ecNumber evidence="2">2.7.7.7</ecNumber>
    </recommendedName>
</protein>
<dbReference type="Pfam" id="PF11798">
    <property type="entry name" value="IMS_HHH"/>
    <property type="match status" value="1"/>
</dbReference>
<evidence type="ECO:0000256" key="2">
    <source>
        <dbReference type="HAMAP-Rule" id="MF_01113"/>
    </source>
</evidence>
<evidence type="ECO:0000256" key="3">
    <source>
        <dbReference type="SAM" id="MobiDB-lite"/>
    </source>
</evidence>
<feature type="region of interest" description="Disordered" evidence="3">
    <location>
        <begin position="296"/>
        <end position="332"/>
    </location>
</feature>
<dbReference type="Pfam" id="PF00817">
    <property type="entry name" value="IMS"/>
    <property type="match status" value="1"/>
</dbReference>
<comment type="catalytic activity">
    <reaction evidence="2">
        <text>DNA(n) + a 2'-deoxyribonucleoside 5'-triphosphate = DNA(n+1) + diphosphate</text>
        <dbReference type="Rhea" id="RHEA:22508"/>
        <dbReference type="Rhea" id="RHEA-COMP:17339"/>
        <dbReference type="Rhea" id="RHEA-COMP:17340"/>
        <dbReference type="ChEBI" id="CHEBI:33019"/>
        <dbReference type="ChEBI" id="CHEBI:61560"/>
        <dbReference type="ChEBI" id="CHEBI:173112"/>
        <dbReference type="EC" id="2.7.7.7"/>
    </reaction>
</comment>
<comment type="caution">
    <text evidence="5">The sequence shown here is derived from an EMBL/GenBank/DDBJ whole genome shotgun (WGS) entry which is preliminary data.</text>
</comment>
<dbReference type="InterPro" id="IPR036775">
    <property type="entry name" value="DNA_pol_Y-fam_lit_finger_sf"/>
</dbReference>
<keyword evidence="2" id="KW-0227">DNA damage</keyword>
<keyword evidence="2" id="KW-0460">Magnesium</keyword>
<reference evidence="5 6" key="1">
    <citation type="journal article" date="2014" name="PLoS Genet.">
        <title>Phylogenetically driven sequencing of extremely halophilic archaea reveals strategies for static and dynamic osmo-response.</title>
        <authorList>
            <person name="Becker E.A."/>
            <person name="Seitzer P.M."/>
            <person name="Tritt A."/>
            <person name="Larsen D."/>
            <person name="Krusor M."/>
            <person name="Yao A.I."/>
            <person name="Wu D."/>
            <person name="Madern D."/>
            <person name="Eisen J.A."/>
            <person name="Darling A.E."/>
            <person name="Facciotti M.T."/>
        </authorList>
    </citation>
    <scope>NUCLEOTIDE SEQUENCE [LARGE SCALE GENOMIC DNA]</scope>
    <source>
        <strain evidence="5 6">DSM 12281</strain>
    </source>
</reference>
<dbReference type="InterPro" id="IPR022880">
    <property type="entry name" value="DNApol_IV"/>
</dbReference>
<dbReference type="STRING" id="1230458.C484_03114"/>
<feature type="region of interest" description="Disordered" evidence="3">
    <location>
        <begin position="1"/>
        <end position="25"/>
    </location>
</feature>
<dbReference type="GO" id="GO:0003887">
    <property type="term" value="F:DNA-directed DNA polymerase activity"/>
    <property type="evidence" value="ECO:0007669"/>
    <property type="project" value="UniProtKB-UniRule"/>
</dbReference>
<dbReference type="InterPro" id="IPR043128">
    <property type="entry name" value="Rev_trsase/Diguanyl_cyclase"/>
</dbReference>
<dbReference type="GO" id="GO:0000287">
    <property type="term" value="F:magnesium ion binding"/>
    <property type="evidence" value="ECO:0007669"/>
    <property type="project" value="UniProtKB-UniRule"/>
</dbReference>
<dbReference type="Gene3D" id="1.10.150.20">
    <property type="entry name" value="5' to 3' exonuclease, C-terminal subdomain"/>
    <property type="match status" value="1"/>
</dbReference>
<evidence type="ECO:0000313" key="6">
    <source>
        <dbReference type="Proteomes" id="UP000011648"/>
    </source>
</evidence>
<gene>
    <name evidence="2" type="primary">dbh</name>
    <name evidence="5" type="ORF">C484_03114</name>
</gene>
<feature type="region of interest" description="Disordered" evidence="3">
    <location>
        <begin position="432"/>
        <end position="518"/>
    </location>
</feature>
<feature type="active site" evidence="2">
    <location>
        <position position="179"/>
    </location>
</feature>
<dbReference type="InterPro" id="IPR050116">
    <property type="entry name" value="DNA_polymerase-Y"/>
</dbReference>
<dbReference type="HAMAP" id="MF_01113">
    <property type="entry name" value="DNApol_IV"/>
    <property type="match status" value="1"/>
</dbReference>
<feature type="compositionally biased region" description="Basic and acidic residues" evidence="3">
    <location>
        <begin position="481"/>
        <end position="497"/>
    </location>
</feature>
<comment type="function">
    <text evidence="2">Poorly processive, error-prone DNA polymerase involved in untargeted mutagenesis. Copies undamaged DNA at stalled replication forks, which arise in vivo from mismatched or misaligned primer ends. These misaligned primers can be extended by PolIV. Exhibits no 3'-5' exonuclease (proofreading) activity. May be involved in translesional synthesis.</text>
</comment>
<comment type="cofactor">
    <cofactor evidence="2">
        <name>Mg(2+)</name>
        <dbReference type="ChEBI" id="CHEBI:18420"/>
    </cofactor>
    <text evidence="2">Binds 2 magnesium ions per subunit.</text>
</comment>
<dbReference type="Gene3D" id="3.30.70.270">
    <property type="match status" value="1"/>
</dbReference>
<proteinExistence type="inferred from homology"/>
<keyword evidence="2" id="KW-0235">DNA replication</keyword>
<dbReference type="GO" id="GO:0006261">
    <property type="term" value="P:DNA-templated DNA replication"/>
    <property type="evidence" value="ECO:0007669"/>
    <property type="project" value="UniProtKB-UniRule"/>
</dbReference>
<name>M0AC32_9EURY</name>
<dbReference type="EMBL" id="AOIL01000012">
    <property type="protein sequence ID" value="ELY95946.1"/>
    <property type="molecule type" value="Genomic_DNA"/>
</dbReference>
<dbReference type="Pfam" id="PF11799">
    <property type="entry name" value="IMS_C"/>
    <property type="match status" value="1"/>
</dbReference>
<dbReference type="Proteomes" id="UP000011648">
    <property type="component" value="Unassembled WGS sequence"/>
</dbReference>
<comment type="subcellular location">
    <subcellularLocation>
        <location evidence="2">Cytoplasm</location>
    </subcellularLocation>
</comment>
<dbReference type="GO" id="GO:0005737">
    <property type="term" value="C:cytoplasm"/>
    <property type="evidence" value="ECO:0007669"/>
    <property type="project" value="UniProtKB-SubCell"/>
</dbReference>